<dbReference type="Pfam" id="PF14223">
    <property type="entry name" value="Retrotran_gag_2"/>
    <property type="match status" value="1"/>
</dbReference>
<dbReference type="EMBL" id="BAABME010015730">
    <property type="protein sequence ID" value="GAA0142680.1"/>
    <property type="molecule type" value="Genomic_DNA"/>
</dbReference>
<reference evidence="2 3" key="1">
    <citation type="submission" date="2024-01" db="EMBL/GenBank/DDBJ databases">
        <title>The complete chloroplast genome sequence of Lithospermum erythrorhizon: insights into the phylogenetic relationship among Boraginaceae species and the maternal lineages of purple gromwells.</title>
        <authorList>
            <person name="Okada T."/>
            <person name="Watanabe K."/>
        </authorList>
    </citation>
    <scope>NUCLEOTIDE SEQUENCE [LARGE SCALE GENOMIC DNA]</scope>
</reference>
<feature type="compositionally biased region" description="Polar residues" evidence="1">
    <location>
        <begin position="152"/>
        <end position="163"/>
    </location>
</feature>
<name>A0AAV3NTL5_LITER</name>
<proteinExistence type="predicted"/>
<dbReference type="AlphaFoldDB" id="A0AAV3NTL5"/>
<accession>A0AAV3NTL5</accession>
<protein>
    <submittedName>
        <fullName evidence="2">Uncharacterized protein</fullName>
    </submittedName>
</protein>
<keyword evidence="3" id="KW-1185">Reference proteome</keyword>
<sequence length="227" mass="26359">MRVLFDYHELLNVVENGVNEPAQQQPQNKHGYLDDFLKGEEKVKKVKLQTLRRQFELLQIESSEGMSKYIDRLLAITNDMRNCEEEITEQLKVKQILRTLTTRFDHVVTSIEVNHDLSEMRTSMLSGTLEAQELGMHGKKVERPIEQALQAQSSTGTNGNNEFISRFGNLRRGRGGYNRGNRDGNKNFRANNDQNQGRFQKRNHDKSKVECFRCHKFGHFHLNVTPK</sequence>
<comment type="caution">
    <text evidence="2">The sequence shown here is derived from an EMBL/GenBank/DDBJ whole genome shotgun (WGS) entry which is preliminary data.</text>
</comment>
<dbReference type="PANTHER" id="PTHR35317">
    <property type="entry name" value="OS04G0629600 PROTEIN"/>
    <property type="match status" value="1"/>
</dbReference>
<dbReference type="Proteomes" id="UP001454036">
    <property type="component" value="Unassembled WGS sequence"/>
</dbReference>
<feature type="region of interest" description="Disordered" evidence="1">
    <location>
        <begin position="152"/>
        <end position="205"/>
    </location>
</feature>
<evidence type="ECO:0000256" key="1">
    <source>
        <dbReference type="SAM" id="MobiDB-lite"/>
    </source>
</evidence>
<dbReference type="PANTHER" id="PTHR35317:SF23">
    <property type="entry name" value="OS04G0629600 PROTEIN"/>
    <property type="match status" value="1"/>
</dbReference>
<evidence type="ECO:0000313" key="3">
    <source>
        <dbReference type="Proteomes" id="UP001454036"/>
    </source>
</evidence>
<evidence type="ECO:0000313" key="2">
    <source>
        <dbReference type="EMBL" id="GAA0142680.1"/>
    </source>
</evidence>
<gene>
    <name evidence="2" type="ORF">LIER_35617</name>
</gene>
<organism evidence="2 3">
    <name type="scientific">Lithospermum erythrorhizon</name>
    <name type="common">Purple gromwell</name>
    <name type="synonym">Lithospermum officinale var. erythrorhizon</name>
    <dbReference type="NCBI Taxonomy" id="34254"/>
    <lineage>
        <taxon>Eukaryota</taxon>
        <taxon>Viridiplantae</taxon>
        <taxon>Streptophyta</taxon>
        <taxon>Embryophyta</taxon>
        <taxon>Tracheophyta</taxon>
        <taxon>Spermatophyta</taxon>
        <taxon>Magnoliopsida</taxon>
        <taxon>eudicotyledons</taxon>
        <taxon>Gunneridae</taxon>
        <taxon>Pentapetalae</taxon>
        <taxon>asterids</taxon>
        <taxon>lamiids</taxon>
        <taxon>Boraginales</taxon>
        <taxon>Boraginaceae</taxon>
        <taxon>Boraginoideae</taxon>
        <taxon>Lithospermeae</taxon>
        <taxon>Lithospermum</taxon>
    </lineage>
</organism>
<feature type="compositionally biased region" description="Polar residues" evidence="1">
    <location>
        <begin position="188"/>
        <end position="198"/>
    </location>
</feature>